<comment type="caution">
    <text evidence="1">The sequence shown here is derived from an EMBL/GenBank/DDBJ whole genome shotgun (WGS) entry which is preliminary data.</text>
</comment>
<accession>A0ABT1U6S1</accession>
<organism evidence="1 2">
    <name type="scientific">Methylomonas rivi</name>
    <dbReference type="NCBI Taxonomy" id="2952226"/>
    <lineage>
        <taxon>Bacteria</taxon>
        <taxon>Pseudomonadati</taxon>
        <taxon>Pseudomonadota</taxon>
        <taxon>Gammaproteobacteria</taxon>
        <taxon>Methylococcales</taxon>
        <taxon>Methylococcaceae</taxon>
        <taxon>Methylomonas</taxon>
    </lineage>
</organism>
<evidence type="ECO:0000313" key="1">
    <source>
        <dbReference type="EMBL" id="MCQ8129326.1"/>
    </source>
</evidence>
<proteinExistence type="predicted"/>
<dbReference type="EMBL" id="JANIBK010000067">
    <property type="protein sequence ID" value="MCQ8129326.1"/>
    <property type="molecule type" value="Genomic_DNA"/>
</dbReference>
<reference evidence="1 2" key="1">
    <citation type="submission" date="2022-07" db="EMBL/GenBank/DDBJ databases">
        <title>Methylomonas rivi sp. nov., Methylomonas rosea sp. nov., Methylomonas aureus sp. nov. and Methylomonas subterranea sp. nov., four novel methanotrophs isolated from a freshwater creek and the deep terrestrial subsurface.</title>
        <authorList>
            <person name="Abin C."/>
            <person name="Sankaranarayanan K."/>
            <person name="Garner C."/>
            <person name="Sindelar R."/>
            <person name="Kotary K."/>
            <person name="Garner R."/>
            <person name="Barclay S."/>
            <person name="Lawson P."/>
            <person name="Krumholz L."/>
        </authorList>
    </citation>
    <scope>NUCLEOTIDE SEQUENCE [LARGE SCALE GENOMIC DNA]</scope>
    <source>
        <strain evidence="1 2">WSC-6</strain>
    </source>
</reference>
<sequence length="97" mass="10783">MHAKGGIARRFIFVLPLWPPMAFGAHLPGLSSIDLQIAPNEIAAGMTLCVARHQWLWVLNNREGIARKFSAGSVPDIINFMGHIGLIERTLLRHENC</sequence>
<protein>
    <submittedName>
        <fullName evidence="1">Uncharacterized protein</fullName>
    </submittedName>
</protein>
<name>A0ABT1U6S1_9GAMM</name>
<dbReference type="RefSeq" id="WP_256615747.1">
    <property type="nucleotide sequence ID" value="NZ_JANIBK010000067.1"/>
</dbReference>
<evidence type="ECO:0000313" key="2">
    <source>
        <dbReference type="Proteomes" id="UP001524586"/>
    </source>
</evidence>
<keyword evidence="2" id="KW-1185">Reference proteome</keyword>
<gene>
    <name evidence="1" type="ORF">NP596_12765</name>
</gene>
<dbReference type="Proteomes" id="UP001524586">
    <property type="component" value="Unassembled WGS sequence"/>
</dbReference>